<accession>A0ABC9U354</accession>
<dbReference type="EMBL" id="AWSU01000033">
    <property type="protein sequence ID" value="ERI80254.1"/>
    <property type="molecule type" value="Genomic_DNA"/>
</dbReference>
<proteinExistence type="predicted"/>
<sequence length="63" mass="6748">MAEIQPQPLHRAEDRAVFFISFPLRGFSSASSQGNGSAAPSNCHRSYFLPSLPATCTIFFGAG</sequence>
<gene>
    <name evidence="1" type="ORF">CLOSYM_00413</name>
</gene>
<evidence type="ECO:0000313" key="2">
    <source>
        <dbReference type="Proteomes" id="UP000016491"/>
    </source>
</evidence>
<dbReference type="Proteomes" id="UP000016491">
    <property type="component" value="Unassembled WGS sequence"/>
</dbReference>
<evidence type="ECO:0000313" key="1">
    <source>
        <dbReference type="EMBL" id="ERI80254.1"/>
    </source>
</evidence>
<organism evidence="1 2">
    <name type="scientific">[Clostridium] symbiosum ATCC 14940</name>
    <dbReference type="NCBI Taxonomy" id="411472"/>
    <lineage>
        <taxon>Bacteria</taxon>
        <taxon>Bacillati</taxon>
        <taxon>Bacillota</taxon>
        <taxon>Clostridia</taxon>
        <taxon>Lachnospirales</taxon>
        <taxon>Lachnospiraceae</taxon>
        <taxon>Otoolea</taxon>
    </lineage>
</organism>
<comment type="caution">
    <text evidence="1">The sequence shown here is derived from an EMBL/GenBank/DDBJ whole genome shotgun (WGS) entry which is preliminary data.</text>
</comment>
<name>A0ABC9U354_CLOSY</name>
<protein>
    <submittedName>
        <fullName evidence="1">Uncharacterized protein</fullName>
    </submittedName>
</protein>
<dbReference type="AlphaFoldDB" id="A0ABC9U354"/>
<reference evidence="1 2" key="1">
    <citation type="submission" date="2013-07" db="EMBL/GenBank/DDBJ databases">
        <authorList>
            <person name="Weinstock G."/>
            <person name="Sodergren E."/>
            <person name="Wylie T."/>
            <person name="Fulton L."/>
            <person name="Fulton R."/>
            <person name="Fronick C."/>
            <person name="O'Laughlin M."/>
            <person name="Godfrey J."/>
            <person name="Miner T."/>
            <person name="Herter B."/>
            <person name="Appelbaum E."/>
            <person name="Cordes M."/>
            <person name="Lek S."/>
            <person name="Wollam A."/>
            <person name="Pepin K.H."/>
            <person name="Palsikar V.B."/>
            <person name="Mitreva M."/>
            <person name="Wilson R.K."/>
        </authorList>
    </citation>
    <scope>NUCLEOTIDE SEQUENCE [LARGE SCALE GENOMIC DNA]</scope>
    <source>
        <strain evidence="1 2">ATCC 14940</strain>
    </source>
</reference>